<evidence type="ECO:0000313" key="13">
    <source>
        <dbReference type="Proteomes" id="UP001190640"/>
    </source>
</evidence>
<keyword evidence="4" id="KW-0964">Secreted</keyword>
<dbReference type="CTD" id="7484"/>
<evidence type="ECO:0000256" key="7">
    <source>
        <dbReference type="ARBA" id="ARBA00022729"/>
    </source>
</evidence>
<evidence type="ECO:0000256" key="3">
    <source>
        <dbReference type="ARBA" id="ARBA00022473"/>
    </source>
</evidence>
<dbReference type="PANTHER" id="PTHR12027">
    <property type="entry name" value="WNT RELATED"/>
    <property type="match status" value="1"/>
</dbReference>
<dbReference type="Gene3D" id="3.30.2460.20">
    <property type="match status" value="1"/>
</dbReference>
<evidence type="ECO:0000256" key="2">
    <source>
        <dbReference type="ARBA" id="ARBA00005683"/>
    </source>
</evidence>
<evidence type="ECO:0000256" key="6">
    <source>
        <dbReference type="ARBA" id="ARBA00022687"/>
    </source>
</evidence>
<dbReference type="GO" id="GO:0030182">
    <property type="term" value="P:neuron differentiation"/>
    <property type="evidence" value="ECO:0007669"/>
    <property type="project" value="TreeGrafter"/>
</dbReference>
<dbReference type="KEGG" id="emc:129339092"/>
<sequence length="526" mass="57832">MRTPGTLRLAGPAAALCLLVLQVDAYFGSAALPSVRGLGGIFRVLSCALPGPVLRAGRALLRLASPRHPPRLPASVPFRFLSLFPFHFFGPLAKRTPGLFPRSRCRIAASPLSPAGQPSLFWLSAYRASGLTALWATSRESGPWLALGLLRVLLEAACAGYSGAVPALGAEATPDILWIWLLKGATILTAAAFFGLTRKEALIQFPLLGTSMNPAYGKAHLKQCDLLKLSHKQKRLCRREPGLAETLWDAIRLGIIECQYQFRNERWNCSLDGRTNLLDRGCKETAFLYAVSSAALTHSLARACSAGRMERCTCDDSPDLENRKAWQWGVCGDNLKFSIRFLKNFLGQKKVGKDLQAQVDIHNTNMGIKAVKNGLKTTCKCHGVSGSCAVRTCWKQLSPFHETGKLLKLRYDHAVKVFSTSNDAVGHSELARLQHHSRLSKGLSAPRPTDLVYIEDSPSFCSPSKFSMGTTGRTCSREVNCDSMCCGRGYNTQTRMVTFSCHCQVQWCCYVECQQCMQEEVVYSCK</sequence>
<evidence type="ECO:0000256" key="11">
    <source>
        <dbReference type="RuleBase" id="RU003500"/>
    </source>
</evidence>
<dbReference type="SMART" id="SM00097">
    <property type="entry name" value="WNT1"/>
    <property type="match status" value="1"/>
</dbReference>
<dbReference type="GO" id="GO:0060070">
    <property type="term" value="P:canonical Wnt signaling pathway"/>
    <property type="evidence" value="ECO:0007669"/>
    <property type="project" value="TreeGrafter"/>
</dbReference>
<dbReference type="FunFam" id="3.30.2460.20:FF:000002">
    <property type="entry name" value="Protein Wnt"/>
    <property type="match status" value="1"/>
</dbReference>
<keyword evidence="13" id="KW-1185">Reference proteome</keyword>
<dbReference type="PROSITE" id="PS00246">
    <property type="entry name" value="WNT1"/>
    <property type="match status" value="1"/>
</dbReference>
<dbReference type="GO" id="GO:0005615">
    <property type="term" value="C:extracellular space"/>
    <property type="evidence" value="ECO:0007669"/>
    <property type="project" value="TreeGrafter"/>
</dbReference>
<dbReference type="GO" id="GO:0045165">
    <property type="term" value="P:cell fate commitment"/>
    <property type="evidence" value="ECO:0007669"/>
    <property type="project" value="TreeGrafter"/>
</dbReference>
<keyword evidence="9" id="KW-0325">Glycoprotein</keyword>
<reference evidence="14" key="1">
    <citation type="submission" date="2025-08" db="UniProtKB">
        <authorList>
            <consortium name="RefSeq"/>
        </authorList>
    </citation>
    <scope>IDENTIFICATION</scope>
    <source>
        <tissue evidence="14">Blood</tissue>
    </source>
</reference>
<dbReference type="GeneID" id="129339092"/>
<dbReference type="RefSeq" id="XP_054849670.1">
    <property type="nucleotide sequence ID" value="XM_054993695.1"/>
</dbReference>
<dbReference type="InterPro" id="IPR018161">
    <property type="entry name" value="Wnt_CS"/>
</dbReference>
<accession>A0AA97K1I4</accession>
<keyword evidence="10" id="KW-0449">Lipoprotein</keyword>
<comment type="function">
    <text evidence="11">Ligand for members of the frizzled family of seven transmembrane receptors.</text>
</comment>
<evidence type="ECO:0000256" key="9">
    <source>
        <dbReference type="ARBA" id="ARBA00023180"/>
    </source>
</evidence>
<protein>
    <recommendedName>
        <fullName evidence="11">Protein Wnt</fullName>
    </recommendedName>
</protein>
<dbReference type="PRINTS" id="PR01349">
    <property type="entry name" value="WNTPROTEIN"/>
</dbReference>
<dbReference type="InterPro" id="IPR005817">
    <property type="entry name" value="Wnt"/>
</dbReference>
<evidence type="ECO:0000256" key="12">
    <source>
        <dbReference type="SAM" id="SignalP"/>
    </source>
</evidence>
<evidence type="ECO:0000256" key="10">
    <source>
        <dbReference type="ARBA" id="ARBA00023288"/>
    </source>
</evidence>
<dbReference type="PANTHER" id="PTHR12027:SF84">
    <property type="entry name" value="PROTEIN WNT-9B"/>
    <property type="match status" value="1"/>
</dbReference>
<evidence type="ECO:0000313" key="14">
    <source>
        <dbReference type="RefSeq" id="XP_054849670.1"/>
    </source>
</evidence>
<gene>
    <name evidence="14" type="primary">WNT9B</name>
</gene>
<evidence type="ECO:0000256" key="8">
    <source>
        <dbReference type="ARBA" id="ARBA00023157"/>
    </source>
</evidence>
<evidence type="ECO:0000256" key="4">
    <source>
        <dbReference type="ARBA" id="ARBA00022525"/>
    </source>
</evidence>
<dbReference type="CDD" id="cd19354">
    <property type="entry name" value="Wnt_Wnt9b"/>
    <property type="match status" value="1"/>
</dbReference>
<name>A0AA97K1I4_EUBMA</name>
<dbReference type="Pfam" id="PF00110">
    <property type="entry name" value="wnt"/>
    <property type="match status" value="1"/>
</dbReference>
<dbReference type="InterPro" id="IPR043158">
    <property type="entry name" value="Wnt_C"/>
</dbReference>
<organism evidence="13 14">
    <name type="scientific">Eublepharis macularius</name>
    <name type="common">Leopard gecko</name>
    <name type="synonym">Cyrtodactylus macularius</name>
    <dbReference type="NCBI Taxonomy" id="481883"/>
    <lineage>
        <taxon>Eukaryota</taxon>
        <taxon>Metazoa</taxon>
        <taxon>Chordata</taxon>
        <taxon>Craniata</taxon>
        <taxon>Vertebrata</taxon>
        <taxon>Euteleostomi</taxon>
        <taxon>Lepidosauria</taxon>
        <taxon>Squamata</taxon>
        <taxon>Bifurcata</taxon>
        <taxon>Gekkota</taxon>
        <taxon>Eublepharidae</taxon>
        <taxon>Eublepharinae</taxon>
        <taxon>Eublepharis</taxon>
    </lineage>
</organism>
<keyword evidence="5" id="KW-0272">Extracellular matrix</keyword>
<keyword evidence="8" id="KW-1015">Disulfide bond</keyword>
<dbReference type="GO" id="GO:0005125">
    <property type="term" value="F:cytokine activity"/>
    <property type="evidence" value="ECO:0007669"/>
    <property type="project" value="TreeGrafter"/>
</dbReference>
<keyword evidence="7 12" id="KW-0732">Signal</keyword>
<feature type="signal peptide" evidence="12">
    <location>
        <begin position="1"/>
        <end position="25"/>
    </location>
</feature>
<evidence type="ECO:0000256" key="1">
    <source>
        <dbReference type="ARBA" id="ARBA00004498"/>
    </source>
</evidence>
<comment type="similarity">
    <text evidence="2 11">Belongs to the Wnt family.</text>
</comment>
<feature type="chain" id="PRO_5041728437" description="Protein Wnt" evidence="12">
    <location>
        <begin position="26"/>
        <end position="526"/>
    </location>
</feature>
<keyword evidence="6 11" id="KW-0879">Wnt signaling pathway</keyword>
<evidence type="ECO:0000256" key="5">
    <source>
        <dbReference type="ARBA" id="ARBA00022530"/>
    </source>
</evidence>
<proteinExistence type="inferred from homology"/>
<keyword evidence="3 11" id="KW-0217">Developmental protein</keyword>
<dbReference type="GO" id="GO:0005109">
    <property type="term" value="F:frizzled binding"/>
    <property type="evidence" value="ECO:0007669"/>
    <property type="project" value="TreeGrafter"/>
</dbReference>
<dbReference type="AlphaFoldDB" id="A0AA97K1I4"/>
<dbReference type="Proteomes" id="UP001190640">
    <property type="component" value="Chromosome 12"/>
</dbReference>
<comment type="subcellular location">
    <subcellularLocation>
        <location evidence="1 11">Secreted</location>
        <location evidence="1 11">Extracellular space</location>
        <location evidence="1 11">Extracellular matrix</location>
    </subcellularLocation>
</comment>